<name>F8F9E0_PAEMK</name>
<reference evidence="6 7" key="2">
    <citation type="journal article" date="2013" name="Genome Announc.">
        <title>Genome Sequence of Growth-Improving Paenibacillus mucilaginosus Strain KNP414.</title>
        <authorList>
            <person name="Lu J.J."/>
            <person name="Wang J.F."/>
            <person name="Hu X.F."/>
        </authorList>
    </citation>
    <scope>NUCLEOTIDE SEQUENCE [LARGE SCALE GENOMIC DNA]</scope>
    <source>
        <strain evidence="6 7">KNP414</strain>
    </source>
</reference>
<dbReference type="SUPFAM" id="SSF141072">
    <property type="entry name" value="CalX-like"/>
    <property type="match status" value="4"/>
</dbReference>
<feature type="domain" description="Calx-beta" evidence="5">
    <location>
        <begin position="33"/>
        <end position="131"/>
    </location>
</feature>
<evidence type="ECO:0000256" key="3">
    <source>
        <dbReference type="ARBA" id="ARBA00022837"/>
    </source>
</evidence>
<proteinExistence type="predicted"/>
<dbReference type="GO" id="GO:0030001">
    <property type="term" value="P:metal ion transport"/>
    <property type="evidence" value="ECO:0007669"/>
    <property type="project" value="TreeGrafter"/>
</dbReference>
<reference evidence="7" key="1">
    <citation type="submission" date="2011-06" db="EMBL/GenBank/DDBJ databases">
        <title>Complete genome sequence of Paenibacillus mucilaginosus KNP414.</title>
        <authorList>
            <person name="Wang J."/>
            <person name="Hu S."/>
            <person name="Hu X."/>
            <person name="Zhang B."/>
            <person name="Dong D."/>
            <person name="Zhang S."/>
            <person name="Zhao K."/>
            <person name="Wu D."/>
        </authorList>
    </citation>
    <scope>NUCLEOTIDE SEQUENCE [LARGE SCALE GENOMIC DNA]</scope>
    <source>
        <strain evidence="7">KNP414</strain>
    </source>
</reference>
<sequence length="513" mass="54116">MMKELKVLQPQPLRRKLGVMLLASAMLIPYGGSSVSHAESPAGQFTFESDYYTAGEDAGIVTLTVRREGGASGEASVDYTTADSSAYAESDYGSGSGTLVFADGETVKTVDVAIYDDGETEGDESFSVLLSNPTAGAELGTYSSAAVSIADNDSWIPDPPSVLSFDPVSYTVGESEGYAGLQVVRSGGAADNISVQYAASGGSAGEDQDYSAFSGTLNFAPGERLAVLQVPILDDSEHEENESFSVSLFGASGETSIESGTAEVTIADNDPYVPDQPGEFQLESAAYTVDEGSGTAPIRVLRHGGADGEVAVDYVIESGTAAEGADFGGTGGQLYFGDGETEKWIEAPVYEDAVHEGNEQFAVLLTSASNGGVLGYLVRSDVTIQDNDPSSRIEFSAYTKSAYEEDGTVTLTVTRTGSTNEAASVQYATKDHTALDGRDYRAASGTLEFAAGEASKTLTVSLLDDGIKEYYEYFAVELSSPGGAELGERPRMIVSLYDRDPIYWPSPWPWPRY</sequence>
<keyword evidence="3" id="KW-0106">Calcium</keyword>
<keyword evidence="4" id="KW-0813">Transport</keyword>
<feature type="domain" description="Calx-beta" evidence="5">
    <location>
        <begin position="145"/>
        <end position="249"/>
    </location>
</feature>
<feature type="domain" description="Calx-beta" evidence="5">
    <location>
        <begin position="380"/>
        <end position="479"/>
    </location>
</feature>
<keyword evidence="4" id="KW-0406">Ion transport</keyword>
<dbReference type="AlphaFoldDB" id="F8F9E0"/>
<dbReference type="HOGENOM" id="CLU_531924_0_0_9"/>
<dbReference type="KEGG" id="pms:KNP414_05105"/>
<dbReference type="InterPro" id="IPR003644">
    <property type="entry name" value="Calx_beta"/>
</dbReference>
<dbReference type="Gene3D" id="2.60.40.2030">
    <property type="match status" value="4"/>
</dbReference>
<feature type="domain" description="Calx-beta" evidence="5">
    <location>
        <begin position="262"/>
        <end position="366"/>
    </location>
</feature>
<dbReference type="PANTHER" id="PTHR11878:SF65">
    <property type="entry name" value="NA_CA-EXCHANGE PROTEIN, ISOFORM G"/>
    <property type="match status" value="1"/>
</dbReference>
<organism evidence="6 7">
    <name type="scientific">Paenibacillus mucilaginosus (strain KNP414)</name>
    <dbReference type="NCBI Taxonomy" id="1036673"/>
    <lineage>
        <taxon>Bacteria</taxon>
        <taxon>Bacillati</taxon>
        <taxon>Bacillota</taxon>
        <taxon>Bacilli</taxon>
        <taxon>Bacillales</taxon>
        <taxon>Paenibacillaceae</taxon>
        <taxon>Paenibacillus</taxon>
    </lineage>
</organism>
<dbReference type="GO" id="GO:0016020">
    <property type="term" value="C:membrane"/>
    <property type="evidence" value="ECO:0007669"/>
    <property type="project" value="InterPro"/>
</dbReference>
<dbReference type="EMBL" id="CP002869">
    <property type="protein sequence ID" value="AEI43629.1"/>
    <property type="molecule type" value="Genomic_DNA"/>
</dbReference>
<evidence type="ECO:0000313" key="6">
    <source>
        <dbReference type="EMBL" id="AEI43629.1"/>
    </source>
</evidence>
<dbReference type="GO" id="GO:0007154">
    <property type="term" value="P:cell communication"/>
    <property type="evidence" value="ECO:0007669"/>
    <property type="project" value="InterPro"/>
</dbReference>
<evidence type="ECO:0000256" key="4">
    <source>
        <dbReference type="ARBA" id="ARBA00023065"/>
    </source>
</evidence>
<dbReference type="PATRIC" id="fig|1036673.3.peg.4719"/>
<accession>F8F9E0</accession>
<dbReference type="PANTHER" id="PTHR11878">
    <property type="entry name" value="SODIUM/CALCIUM EXCHANGER"/>
    <property type="match status" value="1"/>
</dbReference>
<dbReference type="SMART" id="SM00237">
    <property type="entry name" value="Calx_beta"/>
    <property type="match status" value="4"/>
</dbReference>
<evidence type="ECO:0000313" key="7">
    <source>
        <dbReference type="Proteomes" id="UP000006620"/>
    </source>
</evidence>
<dbReference type="InterPro" id="IPR051171">
    <property type="entry name" value="CaCA"/>
</dbReference>
<dbReference type="InterPro" id="IPR038081">
    <property type="entry name" value="CalX-like_sf"/>
</dbReference>
<evidence type="ECO:0000256" key="2">
    <source>
        <dbReference type="ARBA" id="ARBA00022737"/>
    </source>
</evidence>
<dbReference type="Proteomes" id="UP000006620">
    <property type="component" value="Chromosome"/>
</dbReference>
<keyword evidence="1" id="KW-0732">Signal</keyword>
<gene>
    <name evidence="6" type="ordered locus">KNP414_05105</name>
</gene>
<dbReference type="Pfam" id="PF03160">
    <property type="entry name" value="Calx-beta"/>
    <property type="match status" value="3"/>
</dbReference>
<keyword evidence="2" id="KW-0677">Repeat</keyword>
<protein>
    <submittedName>
        <fullName evidence="6">Probable aggregation factor core protein MAFp3, isoform C</fullName>
    </submittedName>
</protein>
<evidence type="ECO:0000256" key="1">
    <source>
        <dbReference type="ARBA" id="ARBA00022729"/>
    </source>
</evidence>
<evidence type="ECO:0000259" key="5">
    <source>
        <dbReference type="SMART" id="SM00237"/>
    </source>
</evidence>